<keyword evidence="2" id="KW-0812">Transmembrane</keyword>
<keyword evidence="6" id="KW-1185">Reference proteome</keyword>
<evidence type="ECO:0000313" key="5">
    <source>
        <dbReference type="EMBL" id="CAH3030928.1"/>
    </source>
</evidence>
<feature type="transmembrane region" description="Helical" evidence="2">
    <location>
        <begin position="130"/>
        <end position="152"/>
    </location>
</feature>
<reference evidence="5 6" key="1">
    <citation type="submission" date="2022-05" db="EMBL/GenBank/DDBJ databases">
        <authorList>
            <consortium name="Genoscope - CEA"/>
            <person name="William W."/>
        </authorList>
    </citation>
    <scope>NUCLEOTIDE SEQUENCE [LARGE SCALE GENOMIC DNA]</scope>
</reference>
<keyword evidence="3" id="KW-0732">Signal</keyword>
<sequence>MEAKFFFAALVLSALSPISGFNQGSEKTTVKTIYDDIAHLTCSASGNRLPSVKWERDGKELTDESLGIVIISWDNGTQVNSHLIIAVNGDERWGKYTCVLSSNGKETRENFVIERGEKGNGDKNLTSVDLIAIGVGFGITVCLSLMILYYMIKGIRRRKQETPDGEKSVNGEVNSGLDGDTAL</sequence>
<evidence type="ECO:0000313" key="6">
    <source>
        <dbReference type="Proteomes" id="UP001159427"/>
    </source>
</evidence>
<dbReference type="CDD" id="cd00096">
    <property type="entry name" value="Ig"/>
    <property type="match status" value="1"/>
</dbReference>
<comment type="caution">
    <text evidence="5">The sequence shown here is derived from an EMBL/GenBank/DDBJ whole genome shotgun (WGS) entry which is preliminary data.</text>
</comment>
<protein>
    <recommendedName>
        <fullName evidence="4">Ig-like domain-containing protein</fullName>
    </recommendedName>
</protein>
<evidence type="ECO:0000256" key="2">
    <source>
        <dbReference type="SAM" id="Phobius"/>
    </source>
</evidence>
<organism evidence="5 6">
    <name type="scientific">Porites evermanni</name>
    <dbReference type="NCBI Taxonomy" id="104178"/>
    <lineage>
        <taxon>Eukaryota</taxon>
        <taxon>Metazoa</taxon>
        <taxon>Cnidaria</taxon>
        <taxon>Anthozoa</taxon>
        <taxon>Hexacorallia</taxon>
        <taxon>Scleractinia</taxon>
        <taxon>Fungiina</taxon>
        <taxon>Poritidae</taxon>
        <taxon>Porites</taxon>
    </lineage>
</organism>
<dbReference type="Pfam" id="PF13927">
    <property type="entry name" value="Ig_3"/>
    <property type="match status" value="1"/>
</dbReference>
<accession>A0ABN8MTK5</accession>
<keyword evidence="2" id="KW-0472">Membrane</keyword>
<evidence type="ECO:0000256" key="3">
    <source>
        <dbReference type="SAM" id="SignalP"/>
    </source>
</evidence>
<keyword evidence="2" id="KW-1133">Transmembrane helix</keyword>
<dbReference type="EMBL" id="CALNXI010000666">
    <property type="protein sequence ID" value="CAH3030928.1"/>
    <property type="molecule type" value="Genomic_DNA"/>
</dbReference>
<evidence type="ECO:0000256" key="1">
    <source>
        <dbReference type="SAM" id="MobiDB-lite"/>
    </source>
</evidence>
<proteinExistence type="predicted"/>
<feature type="domain" description="Ig-like" evidence="4">
    <location>
        <begin position="40"/>
        <end position="114"/>
    </location>
</feature>
<dbReference type="Proteomes" id="UP001159427">
    <property type="component" value="Unassembled WGS sequence"/>
</dbReference>
<gene>
    <name evidence="5" type="ORF">PEVE_00038739</name>
</gene>
<dbReference type="Gene3D" id="2.60.40.10">
    <property type="entry name" value="Immunoglobulins"/>
    <property type="match status" value="1"/>
</dbReference>
<dbReference type="SUPFAM" id="SSF48726">
    <property type="entry name" value="Immunoglobulin"/>
    <property type="match status" value="1"/>
</dbReference>
<feature type="signal peptide" evidence="3">
    <location>
        <begin position="1"/>
        <end position="20"/>
    </location>
</feature>
<feature type="chain" id="PRO_5047048106" description="Ig-like domain-containing protein" evidence="3">
    <location>
        <begin position="21"/>
        <end position="183"/>
    </location>
</feature>
<dbReference type="InterPro" id="IPR013783">
    <property type="entry name" value="Ig-like_fold"/>
</dbReference>
<dbReference type="PROSITE" id="PS50835">
    <property type="entry name" value="IG_LIKE"/>
    <property type="match status" value="1"/>
</dbReference>
<feature type="region of interest" description="Disordered" evidence="1">
    <location>
        <begin position="161"/>
        <end position="183"/>
    </location>
</feature>
<evidence type="ECO:0000259" key="4">
    <source>
        <dbReference type="PROSITE" id="PS50835"/>
    </source>
</evidence>
<dbReference type="InterPro" id="IPR036179">
    <property type="entry name" value="Ig-like_dom_sf"/>
</dbReference>
<name>A0ABN8MTK5_9CNID</name>
<dbReference type="InterPro" id="IPR007110">
    <property type="entry name" value="Ig-like_dom"/>
</dbReference>